<proteinExistence type="predicted"/>
<accession>A0AAU3H4Q4</accession>
<sequence length="40" mass="4223">MILAPLHDDLCLVYGPTDDLSEEVAEALALIELDLDGPAA</sequence>
<evidence type="ECO:0000313" key="1">
    <source>
        <dbReference type="EMBL" id="WTY99041.1"/>
    </source>
</evidence>
<protein>
    <submittedName>
        <fullName evidence="1">Uncharacterized protein</fullName>
    </submittedName>
</protein>
<gene>
    <name evidence="1" type="ORF">OG626_31170</name>
</gene>
<dbReference type="EMBL" id="CP109535">
    <property type="protein sequence ID" value="WTY99041.1"/>
    <property type="molecule type" value="Genomic_DNA"/>
</dbReference>
<dbReference type="AlphaFoldDB" id="A0AAU3H4Q4"/>
<reference evidence="1" key="1">
    <citation type="submission" date="2022-10" db="EMBL/GenBank/DDBJ databases">
        <title>The complete genomes of actinobacterial strains from the NBC collection.</title>
        <authorList>
            <person name="Joergensen T.S."/>
            <person name="Alvarez Arevalo M."/>
            <person name="Sterndorff E.B."/>
            <person name="Faurdal D."/>
            <person name="Vuksanovic O."/>
            <person name="Mourched A.-S."/>
            <person name="Charusanti P."/>
            <person name="Shaw S."/>
            <person name="Blin K."/>
            <person name="Weber T."/>
        </authorList>
    </citation>
    <scope>NUCLEOTIDE SEQUENCE</scope>
    <source>
        <strain evidence="1">NBC_01401</strain>
    </source>
</reference>
<name>A0AAU3H4Q4_9ACTN</name>
<organism evidence="1">
    <name type="scientific">Streptomyces sp. NBC_01401</name>
    <dbReference type="NCBI Taxonomy" id="2903854"/>
    <lineage>
        <taxon>Bacteria</taxon>
        <taxon>Bacillati</taxon>
        <taxon>Actinomycetota</taxon>
        <taxon>Actinomycetes</taxon>
        <taxon>Kitasatosporales</taxon>
        <taxon>Streptomycetaceae</taxon>
        <taxon>Streptomyces</taxon>
    </lineage>
</organism>